<accession>A0ABU9L6N8</accession>
<evidence type="ECO:0000256" key="3">
    <source>
        <dbReference type="ARBA" id="ARBA00023125"/>
    </source>
</evidence>
<feature type="transmembrane region" description="Helical" evidence="4">
    <location>
        <begin position="202"/>
        <end position="226"/>
    </location>
</feature>
<sequence length="589" mass="68244">MSVPLTFYQKEKKHFEQQRDLLRKKIHISSLLRIGLFLLAFPSAYFTYQNKALFTGIIVFCLVGFVLLVLRHQSLVIKRRLSEQLIEINNVEIEVIKGNFDSLPTGTEFIDTDHFYSNDIDLFGNGSFFQYLNRTATISGKKALAQLLLENNINQIQARQEVIRELSLKVSWRQRFLALANMVRVELDHHTIISWIHSYRSFLPAMMIYLPAVFSFVSLLITLMLVFNLVSFYLLVGWFFIGLFITIPYFQRINHLYTDAGKIKDTFKQYHSLLQEIEDLSIHSSLALEQQLKIRSSKKKASVIFKEFSKILDAFDQRNNMLVGLLGNGFLLRDIRQTSKIDTWVATYQFQVESWFEVIAYFDAQISLSNYAYNHPDHHYPEIIQNETVILAKALGHPLLDRKIRVNNDFSINKKDFHIITGANMAGKSTFLRTVSLSLVMANTGLPVCADKMYYSPIKLITSMRTSDSLANESSYFYAEIMRLRFIVEQMKNEEYFIILDEILKGTNSKDKAMGSRKFVERLVKSGSTGIIATHDLSLCDIEKVYPQIHNQFFDAKIKNEELFFDYTLKEGICTNMNASFLLKKMEII</sequence>
<keyword evidence="2" id="KW-0067">ATP-binding</keyword>
<gene>
    <name evidence="6" type="ORF">AABB81_13760</name>
</gene>
<feature type="transmembrane region" description="Helical" evidence="4">
    <location>
        <begin position="232"/>
        <end position="250"/>
    </location>
</feature>
<feature type="transmembrane region" description="Helical" evidence="4">
    <location>
        <begin position="52"/>
        <end position="70"/>
    </location>
</feature>
<dbReference type="InterPro" id="IPR000432">
    <property type="entry name" value="DNA_mismatch_repair_MutS_C"/>
</dbReference>
<dbReference type="PANTHER" id="PTHR11361">
    <property type="entry name" value="DNA MISMATCH REPAIR PROTEIN MUTS FAMILY MEMBER"/>
    <property type="match status" value="1"/>
</dbReference>
<dbReference type="Proteomes" id="UP001474120">
    <property type="component" value="Unassembled WGS sequence"/>
</dbReference>
<organism evidence="6 7">
    <name type="scientific">Lutimonas vermicola</name>
    <dbReference type="NCBI Taxonomy" id="414288"/>
    <lineage>
        <taxon>Bacteria</taxon>
        <taxon>Pseudomonadati</taxon>
        <taxon>Bacteroidota</taxon>
        <taxon>Flavobacteriia</taxon>
        <taxon>Flavobacteriales</taxon>
        <taxon>Flavobacteriaceae</taxon>
        <taxon>Lutimonas</taxon>
    </lineage>
</organism>
<keyword evidence="3" id="KW-0238">DNA-binding</keyword>
<evidence type="ECO:0000256" key="1">
    <source>
        <dbReference type="ARBA" id="ARBA00022741"/>
    </source>
</evidence>
<comment type="caution">
    <text evidence="6">The sequence shown here is derived from an EMBL/GenBank/DDBJ whole genome shotgun (WGS) entry which is preliminary data.</text>
</comment>
<keyword evidence="7" id="KW-1185">Reference proteome</keyword>
<dbReference type="PANTHER" id="PTHR11361:SF99">
    <property type="entry name" value="DNA MISMATCH REPAIR PROTEIN"/>
    <property type="match status" value="1"/>
</dbReference>
<dbReference type="RefSeq" id="WP_342161134.1">
    <property type="nucleotide sequence ID" value="NZ_JBCDNA010000003.1"/>
</dbReference>
<evidence type="ECO:0000313" key="7">
    <source>
        <dbReference type="Proteomes" id="UP001474120"/>
    </source>
</evidence>
<keyword evidence="4" id="KW-0472">Membrane</keyword>
<evidence type="ECO:0000256" key="4">
    <source>
        <dbReference type="SAM" id="Phobius"/>
    </source>
</evidence>
<evidence type="ECO:0000256" key="2">
    <source>
        <dbReference type="ARBA" id="ARBA00022840"/>
    </source>
</evidence>
<keyword evidence="1" id="KW-0547">Nucleotide-binding</keyword>
<reference evidence="6 7" key="1">
    <citation type="submission" date="2024-04" db="EMBL/GenBank/DDBJ databases">
        <title>whole genome sequencing of Lutimonas vermicola strain IMCC1616.</title>
        <authorList>
            <person name="Bae S.S."/>
        </authorList>
    </citation>
    <scope>NUCLEOTIDE SEQUENCE [LARGE SCALE GENOMIC DNA]</scope>
    <source>
        <strain evidence="6 7">IMCC1616</strain>
    </source>
</reference>
<proteinExistence type="predicted"/>
<dbReference type="Gene3D" id="1.10.1420.10">
    <property type="match status" value="1"/>
</dbReference>
<dbReference type="Gene3D" id="3.40.50.300">
    <property type="entry name" value="P-loop containing nucleotide triphosphate hydrolases"/>
    <property type="match status" value="1"/>
</dbReference>
<dbReference type="SUPFAM" id="SSF52540">
    <property type="entry name" value="P-loop containing nucleoside triphosphate hydrolases"/>
    <property type="match status" value="1"/>
</dbReference>
<dbReference type="SMART" id="SM00534">
    <property type="entry name" value="MUTSac"/>
    <property type="match status" value="1"/>
</dbReference>
<name>A0ABU9L6N8_9FLAO</name>
<dbReference type="InterPro" id="IPR036187">
    <property type="entry name" value="DNA_mismatch_repair_MutS_sf"/>
</dbReference>
<keyword evidence="4" id="KW-1133">Transmembrane helix</keyword>
<keyword evidence="4" id="KW-0812">Transmembrane</keyword>
<evidence type="ECO:0000313" key="6">
    <source>
        <dbReference type="EMBL" id="MEL4456970.1"/>
    </source>
</evidence>
<dbReference type="InterPro" id="IPR027417">
    <property type="entry name" value="P-loop_NTPase"/>
</dbReference>
<dbReference type="EMBL" id="JBCDNA010000003">
    <property type="protein sequence ID" value="MEL4456970.1"/>
    <property type="molecule type" value="Genomic_DNA"/>
</dbReference>
<protein>
    <submittedName>
        <fullName evidence="6">DNA mismatch repair protein MutS</fullName>
    </submittedName>
</protein>
<dbReference type="InterPro" id="IPR045076">
    <property type="entry name" value="MutS"/>
</dbReference>
<dbReference type="SUPFAM" id="SSF48334">
    <property type="entry name" value="DNA repair protein MutS, domain III"/>
    <property type="match status" value="1"/>
</dbReference>
<dbReference type="Pfam" id="PF00488">
    <property type="entry name" value="MutS_V"/>
    <property type="match status" value="1"/>
</dbReference>
<feature type="domain" description="DNA mismatch repair proteins mutS family" evidence="5">
    <location>
        <begin position="415"/>
        <end position="587"/>
    </location>
</feature>
<evidence type="ECO:0000259" key="5">
    <source>
        <dbReference type="SMART" id="SM00534"/>
    </source>
</evidence>
<feature type="transmembrane region" description="Helical" evidence="4">
    <location>
        <begin position="26"/>
        <end position="46"/>
    </location>
</feature>